<dbReference type="InterPro" id="IPR006139">
    <property type="entry name" value="D-isomer_2_OHA_DH_cat_dom"/>
</dbReference>
<dbReference type="Gene3D" id="3.40.50.720">
    <property type="entry name" value="NAD(P)-binding Rossmann-like Domain"/>
    <property type="match status" value="2"/>
</dbReference>
<feature type="domain" description="Erythronate-4-phosphate dehydrogenase dimerisation" evidence="8">
    <location>
        <begin position="292"/>
        <end position="370"/>
    </location>
</feature>
<evidence type="ECO:0000256" key="3">
    <source>
        <dbReference type="ARBA" id="ARBA00023002"/>
    </source>
</evidence>
<dbReference type="GO" id="GO:0008615">
    <property type="term" value="P:pyridoxine biosynthetic process"/>
    <property type="evidence" value="ECO:0007669"/>
    <property type="project" value="UniProtKB-KW"/>
</dbReference>
<feature type="domain" description="D-isomer specific 2-hydroxyacid dehydrogenase catalytic" evidence="6">
    <location>
        <begin position="22"/>
        <end position="279"/>
    </location>
</feature>
<accession>A0A3B0TLH7</accession>
<dbReference type="PANTHER" id="PTHR43761">
    <property type="entry name" value="D-ISOMER SPECIFIC 2-HYDROXYACID DEHYDROGENASE FAMILY PROTEIN (AFU_ORTHOLOGUE AFUA_1G13630)"/>
    <property type="match status" value="1"/>
</dbReference>
<keyword evidence="2" id="KW-0963">Cytoplasm</keyword>
<dbReference type="InterPro" id="IPR038251">
    <property type="entry name" value="PdxB_dimer_sf"/>
</dbReference>
<dbReference type="Pfam" id="PF02826">
    <property type="entry name" value="2-Hacid_dh_C"/>
    <property type="match status" value="1"/>
</dbReference>
<dbReference type="InterPro" id="IPR050418">
    <property type="entry name" value="D-iso_2-hydroxyacid_DH_PdxB"/>
</dbReference>
<protein>
    <submittedName>
        <fullName evidence="9">Erythronate-4-phosphate dehydrogenase</fullName>
        <ecNumber evidence="9">1.1.1.290</ecNumber>
    </submittedName>
</protein>
<dbReference type="PANTHER" id="PTHR43761:SF1">
    <property type="entry name" value="D-ISOMER SPECIFIC 2-HYDROXYACID DEHYDROGENASE CATALYTIC DOMAIN-CONTAINING PROTEIN-RELATED"/>
    <property type="match status" value="1"/>
</dbReference>
<evidence type="ECO:0000259" key="8">
    <source>
        <dbReference type="Pfam" id="PF11890"/>
    </source>
</evidence>
<evidence type="ECO:0000256" key="4">
    <source>
        <dbReference type="ARBA" id="ARBA00023027"/>
    </source>
</evidence>
<dbReference type="AlphaFoldDB" id="A0A3B0TLH7"/>
<dbReference type="EMBL" id="UOEP01000046">
    <property type="protein sequence ID" value="VAW15332.1"/>
    <property type="molecule type" value="Genomic_DNA"/>
</dbReference>
<keyword evidence="3 9" id="KW-0560">Oxidoreductase</keyword>
<proteinExistence type="inferred from homology"/>
<feature type="domain" description="D-isomer specific 2-hydroxyacid dehydrogenase NAD-binding" evidence="7">
    <location>
        <begin position="108"/>
        <end position="256"/>
    </location>
</feature>
<dbReference type="GO" id="GO:0033711">
    <property type="term" value="F:4-phosphoerythronate dehydrogenase activity"/>
    <property type="evidence" value="ECO:0007669"/>
    <property type="project" value="UniProtKB-EC"/>
</dbReference>
<evidence type="ECO:0000313" key="9">
    <source>
        <dbReference type="EMBL" id="VAW15332.1"/>
    </source>
</evidence>
<name>A0A3B0TLH7_9ZZZZ</name>
<dbReference type="GO" id="GO:0051287">
    <property type="term" value="F:NAD binding"/>
    <property type="evidence" value="ECO:0007669"/>
    <property type="project" value="InterPro"/>
</dbReference>
<dbReference type="GO" id="GO:0046983">
    <property type="term" value="F:protein dimerization activity"/>
    <property type="evidence" value="ECO:0007669"/>
    <property type="project" value="InterPro"/>
</dbReference>
<reference evidence="9" key="1">
    <citation type="submission" date="2018-06" db="EMBL/GenBank/DDBJ databases">
        <authorList>
            <person name="Zhirakovskaya E."/>
        </authorList>
    </citation>
    <scope>NUCLEOTIDE SEQUENCE</scope>
</reference>
<dbReference type="Gene3D" id="3.30.1370.170">
    <property type="match status" value="1"/>
</dbReference>
<dbReference type="GO" id="GO:0005737">
    <property type="term" value="C:cytoplasm"/>
    <property type="evidence" value="ECO:0007669"/>
    <property type="project" value="InterPro"/>
</dbReference>
<dbReference type="CDD" id="cd12158">
    <property type="entry name" value="ErythrP_dh"/>
    <property type="match status" value="1"/>
</dbReference>
<dbReference type="SUPFAM" id="SSF52283">
    <property type="entry name" value="Formate/glycerate dehydrogenase catalytic domain-like"/>
    <property type="match status" value="1"/>
</dbReference>
<evidence type="ECO:0000256" key="5">
    <source>
        <dbReference type="ARBA" id="ARBA00023096"/>
    </source>
</evidence>
<dbReference type="SUPFAM" id="SSF51735">
    <property type="entry name" value="NAD(P)-binding Rossmann-fold domains"/>
    <property type="match status" value="1"/>
</dbReference>
<evidence type="ECO:0000256" key="1">
    <source>
        <dbReference type="ARBA" id="ARBA00005854"/>
    </source>
</evidence>
<dbReference type="HAMAP" id="MF_01825">
    <property type="entry name" value="PdxB"/>
    <property type="match status" value="1"/>
</dbReference>
<gene>
    <name evidence="9" type="ORF">MNBD_BACTEROID01-504</name>
</gene>
<evidence type="ECO:0000256" key="2">
    <source>
        <dbReference type="ARBA" id="ARBA00022490"/>
    </source>
</evidence>
<dbReference type="Pfam" id="PF00389">
    <property type="entry name" value="2-Hacid_dh"/>
    <property type="match status" value="1"/>
</dbReference>
<dbReference type="InterPro" id="IPR006140">
    <property type="entry name" value="D-isomer_DH_NAD-bd"/>
</dbReference>
<organism evidence="9">
    <name type="scientific">hydrothermal vent metagenome</name>
    <dbReference type="NCBI Taxonomy" id="652676"/>
    <lineage>
        <taxon>unclassified sequences</taxon>
        <taxon>metagenomes</taxon>
        <taxon>ecological metagenomes</taxon>
    </lineage>
</organism>
<sequence>MKIIIDDKIPYIKGALEPFAEVVYLPGSMATPEIVKDADALITRTRTICNAELLKGSKVKFIATATIGFDHIDREYCKQAGIEWTNAPGCNAKSVEQYIASALFSYAMRKRFQLEGKTIGIVGVGNVGTKVARFCEIVGMKVLLNDPPRERVEGSGEFVDLKTIREEADIITFHVPLNTSGADKTYHLVNEGFIEGLKKKPLLINSCRGEVFHSGIVCKALKNNTVSGFIADCWENEPELDLDLLNHSDYGTPHIAGYSRDGKANGTKMSIQAVSRFFKLGIDDWEPANVELPESTIIEIDGTQRREYSIIAEAVLSTYDIETDDEKLREAPYMFEKLRGNYPVRREFDTYTVGAKNIEEGTIEKLKQIGFKILK</sequence>
<dbReference type="InterPro" id="IPR036291">
    <property type="entry name" value="NAD(P)-bd_dom_sf"/>
</dbReference>
<dbReference type="Pfam" id="PF11890">
    <property type="entry name" value="DUF3410"/>
    <property type="match status" value="1"/>
</dbReference>
<dbReference type="InterPro" id="IPR020921">
    <property type="entry name" value="Erythronate-4-P_DHase"/>
</dbReference>
<dbReference type="EC" id="1.1.1.290" evidence="9"/>
<dbReference type="NCBIfam" id="NF001309">
    <property type="entry name" value="PRK00257.1"/>
    <property type="match status" value="1"/>
</dbReference>
<evidence type="ECO:0000259" key="7">
    <source>
        <dbReference type="Pfam" id="PF02826"/>
    </source>
</evidence>
<evidence type="ECO:0000259" key="6">
    <source>
        <dbReference type="Pfam" id="PF00389"/>
    </source>
</evidence>
<dbReference type="InterPro" id="IPR024531">
    <property type="entry name" value="Erythronate-4-P_DHase_dimer"/>
</dbReference>
<keyword evidence="5" id="KW-0664">Pyridoxine biosynthesis</keyword>
<comment type="similarity">
    <text evidence="1">Belongs to the D-isomer specific 2-hydroxyacid dehydrogenase family.</text>
</comment>
<keyword evidence="4" id="KW-0520">NAD</keyword>